<dbReference type="RefSeq" id="XP_044552409.1">
    <property type="nucleotide sequence ID" value="XM_044695601.1"/>
</dbReference>
<dbReference type="Proteomes" id="UP000816034">
    <property type="component" value="Unassembled WGS sequence"/>
</dbReference>
<organism evidence="1 2">
    <name type="scientific">Naegleria lovaniensis</name>
    <name type="common">Amoeba</name>
    <dbReference type="NCBI Taxonomy" id="51637"/>
    <lineage>
        <taxon>Eukaryota</taxon>
        <taxon>Discoba</taxon>
        <taxon>Heterolobosea</taxon>
        <taxon>Tetramitia</taxon>
        <taxon>Eutetramitia</taxon>
        <taxon>Vahlkampfiidae</taxon>
        <taxon>Naegleria</taxon>
    </lineage>
</organism>
<keyword evidence="2" id="KW-1185">Reference proteome</keyword>
<protein>
    <submittedName>
        <fullName evidence="1">Uncharacterized protein</fullName>
    </submittedName>
</protein>
<dbReference type="InterPro" id="IPR036322">
    <property type="entry name" value="WD40_repeat_dom_sf"/>
</dbReference>
<proteinExistence type="predicted"/>
<comment type="caution">
    <text evidence="1">The sequence shown here is derived from an EMBL/GenBank/DDBJ whole genome shotgun (WGS) entry which is preliminary data.</text>
</comment>
<reference evidence="1 2" key="1">
    <citation type="journal article" date="2018" name="BMC Genomics">
        <title>The genome of Naegleria lovaniensis, the basis for a comparative approach to unravel pathogenicity factors of the human pathogenic amoeba N. fowleri.</title>
        <authorList>
            <person name="Liechti N."/>
            <person name="Schurch N."/>
            <person name="Bruggmann R."/>
            <person name="Wittwer M."/>
        </authorList>
    </citation>
    <scope>NUCLEOTIDE SEQUENCE [LARGE SCALE GENOMIC DNA]</scope>
    <source>
        <strain evidence="1 2">ATCC 30569</strain>
    </source>
</reference>
<dbReference type="SUPFAM" id="SSF50978">
    <property type="entry name" value="WD40 repeat-like"/>
    <property type="match status" value="1"/>
</dbReference>
<gene>
    <name evidence="1" type="ORF">C9374_000581</name>
</gene>
<dbReference type="GeneID" id="68093043"/>
<evidence type="ECO:0000313" key="2">
    <source>
        <dbReference type="Proteomes" id="UP000816034"/>
    </source>
</evidence>
<evidence type="ECO:0000313" key="1">
    <source>
        <dbReference type="EMBL" id="KAG2388417.1"/>
    </source>
</evidence>
<dbReference type="AlphaFoldDB" id="A0AA88GT59"/>
<dbReference type="EMBL" id="PYSW02000010">
    <property type="protein sequence ID" value="KAG2388417.1"/>
    <property type="molecule type" value="Genomic_DNA"/>
</dbReference>
<name>A0AA88GT59_NAELO</name>
<accession>A0AA88GT59</accession>
<sequence>MGPYLTYICSSLNECDQVVTTPNTMNNEMDASDHEFLCKCFSDGSVSIENFKKEQVPIHFSVNQHAEEKPSGVCASFCSSGRTRLLFVGRSDNILTSYRLCFQDGKERFIEFQSKALNCGSPLTCMAMTSVHSTNNYSHECSMLMAVGLYSGQVLLFHILYDESTGFLQWKQYDFFSNKAPSVVLLRILPCQESYELERAHHFRSFFLFSQRSNGIMEVSEVKVESRTLIVGGNPFLSTVNVSAQNRQTINAIRACPCSIACTKLFFPSLICVLVGGESSLSLIYSKDEFKTFRSIPIQVPSSCVICAVSAVRHEKEDGALLTLLCGDQFGQLYRIKIVKESFEVVAKLLEFKSSSFLSPSLSSMTMHCVLVKKNGRHKILFHDRVGTCLEF</sequence>